<reference evidence="1 3" key="1">
    <citation type="submission" date="2018-05" db="EMBL/GenBank/DDBJ databases">
        <title>Genomic diversity of pathogens causing Blackleg of Potato in Pakistan.</title>
        <authorList>
            <person name="Sarfraz S."/>
            <person name="Riaz K."/>
            <person name="Oulghazi S."/>
            <person name="Cigna J."/>
            <person name="Sahi S.T."/>
            <person name="Khan S.H."/>
            <person name="Hameed A."/>
            <person name="Faure D."/>
        </authorList>
    </citation>
    <scope>NUCLEOTIDE SEQUENCE [LARGE SCALE GENOMIC DNA]</scope>
    <source>
        <strain evidence="1 3">SS70</strain>
    </source>
</reference>
<name>A0AAP6S2S7_9GAMM</name>
<evidence type="ECO:0000313" key="1">
    <source>
        <dbReference type="EMBL" id="PWD73862.1"/>
    </source>
</evidence>
<organism evidence="1 3">
    <name type="scientific">Dickeya dianthicola</name>
    <dbReference type="NCBI Taxonomy" id="204039"/>
    <lineage>
        <taxon>Bacteria</taxon>
        <taxon>Pseudomonadati</taxon>
        <taxon>Pseudomonadota</taxon>
        <taxon>Gammaproteobacteria</taxon>
        <taxon>Enterobacterales</taxon>
        <taxon>Pectobacteriaceae</taxon>
        <taxon>Dickeya</taxon>
    </lineage>
</organism>
<dbReference type="GeneID" id="49321895"/>
<keyword evidence="4" id="KW-1185">Reference proteome</keyword>
<proteinExistence type="predicted"/>
<evidence type="ECO:0000313" key="3">
    <source>
        <dbReference type="Proteomes" id="UP000245055"/>
    </source>
</evidence>
<protein>
    <submittedName>
        <fullName evidence="1">Uncharacterized protein</fullName>
    </submittedName>
</protein>
<gene>
    <name evidence="2" type="ORF">D5077_17870</name>
    <name evidence="1" type="ORF">DF213_09380</name>
</gene>
<comment type="caution">
    <text evidence="1">The sequence shown here is derived from an EMBL/GenBank/DDBJ whole genome shotgun (WGS) entry which is preliminary data.</text>
</comment>
<reference evidence="2 4" key="2">
    <citation type="submission" date="2018-09" db="EMBL/GenBank/DDBJ databases">
        <title>Phylogenetic diversity of Pectobacterium and Dickeya strains causing blackleg disease of potato in Morocco.</title>
        <authorList>
            <person name="Oulghazi S."/>
            <person name="Moumni M."/>
            <person name="Faure D."/>
        </authorList>
    </citation>
    <scope>NUCLEOTIDE SEQUENCE [LARGE SCALE GENOMIC DNA]</scope>
    <source>
        <strain evidence="2 4">S4.16.03.LID</strain>
    </source>
</reference>
<dbReference type="Proteomes" id="UP000245055">
    <property type="component" value="Unassembled WGS sequence"/>
</dbReference>
<dbReference type="EMBL" id="QZDO01000067">
    <property type="protein sequence ID" value="RJL67930.1"/>
    <property type="molecule type" value="Genomic_DNA"/>
</dbReference>
<dbReference type="Proteomes" id="UP000266633">
    <property type="component" value="Unassembled WGS sequence"/>
</dbReference>
<dbReference type="EMBL" id="QESZ01000012">
    <property type="protein sequence ID" value="PWD73862.1"/>
    <property type="molecule type" value="Genomic_DNA"/>
</dbReference>
<evidence type="ECO:0000313" key="2">
    <source>
        <dbReference type="EMBL" id="RJL67930.1"/>
    </source>
</evidence>
<evidence type="ECO:0000313" key="4">
    <source>
        <dbReference type="Proteomes" id="UP000266633"/>
    </source>
</evidence>
<sequence>MNAIKTVGGKVIDTPVREIPALAQTCWMKGETGSAWRGGMVQKNALAPRIMVRDRKRVA</sequence>
<dbReference type="AlphaFoldDB" id="A0AAP6S2S7"/>
<accession>A0AAP6S2S7</accession>
<dbReference type="RefSeq" id="WP_024105738.1">
    <property type="nucleotide sequence ID" value="NZ_CP031560.1"/>
</dbReference>